<evidence type="ECO:0000313" key="1">
    <source>
        <dbReference type="EMBL" id="KAF4046960.1"/>
    </source>
</evidence>
<proteinExistence type="predicted"/>
<protein>
    <submittedName>
        <fullName evidence="1">Uncharacterized protein</fullName>
    </submittedName>
</protein>
<reference evidence="1" key="1">
    <citation type="submission" date="2020-04" db="EMBL/GenBank/DDBJ databases">
        <title>Hybrid Assembly of Korean Phytophthora infestans isolates.</title>
        <authorList>
            <person name="Prokchorchik M."/>
            <person name="Lee Y."/>
            <person name="Seo J."/>
            <person name="Cho J.-H."/>
            <person name="Park Y.-E."/>
            <person name="Jang D.-C."/>
            <person name="Im J.-S."/>
            <person name="Choi J.-G."/>
            <person name="Park H.-J."/>
            <person name="Lee G.-B."/>
            <person name="Lee Y.-G."/>
            <person name="Hong S.-Y."/>
            <person name="Cho K."/>
            <person name="Sohn K.H."/>
        </authorList>
    </citation>
    <scope>NUCLEOTIDE SEQUENCE</scope>
    <source>
        <strain evidence="1">KR_1_A1</strain>
    </source>
</reference>
<evidence type="ECO:0000313" key="2">
    <source>
        <dbReference type="Proteomes" id="UP000602510"/>
    </source>
</evidence>
<organism evidence="1 2">
    <name type="scientific">Phytophthora infestans</name>
    <name type="common">Potato late blight agent</name>
    <name type="synonym">Botrytis infestans</name>
    <dbReference type="NCBI Taxonomy" id="4787"/>
    <lineage>
        <taxon>Eukaryota</taxon>
        <taxon>Sar</taxon>
        <taxon>Stramenopiles</taxon>
        <taxon>Oomycota</taxon>
        <taxon>Peronosporomycetes</taxon>
        <taxon>Peronosporales</taxon>
        <taxon>Peronosporaceae</taxon>
        <taxon>Phytophthora</taxon>
    </lineage>
</organism>
<keyword evidence="2" id="KW-1185">Reference proteome</keyword>
<name>A0A833TPW7_PHYIN</name>
<dbReference type="AlphaFoldDB" id="A0A833TPW7"/>
<gene>
    <name evidence="1" type="ORF">GN244_ATG00608</name>
</gene>
<accession>A0A833TPW7</accession>
<dbReference type="Proteomes" id="UP000602510">
    <property type="component" value="Unassembled WGS sequence"/>
</dbReference>
<dbReference type="EMBL" id="WSZM01000009">
    <property type="protein sequence ID" value="KAF4046960.1"/>
    <property type="molecule type" value="Genomic_DNA"/>
</dbReference>
<comment type="caution">
    <text evidence="1">The sequence shown here is derived from an EMBL/GenBank/DDBJ whole genome shotgun (WGS) entry which is preliminary data.</text>
</comment>
<sequence length="75" mass="8653">MTRSRTHGTSRRQTRHLPFLTPDFDKYELMSNCRGSGVLLADNIVSIALMKLDGGDTIDEHVVVRWRWKKGRLVL</sequence>